<accession>C1A8H9</accession>
<sequence length="471" mass="50504">MRRQPTLSALRGTRWLMPRLRSRLSLGLLLAATLGCERERLLGVETPDQIRPEDAASPNGALAVRAGALRDFAQFFSGTTNVGVNIYVGLLSDELINARPGADHIDQRAFNETTFPAAAWNKFSDSYTQTVRAIRSLNAYIPEGATRSRNVGQLHGLQAITLNIGGELFCSGVPLASVDDAAPEAATLVTTVQLYQRALVQADSALRVLGTAEADVPFRYLARIAKARAQVNLGQFEAAAATVGAGGDGAGSIAIPTQWQYQVEFSQTTLVNTIFDWMVNTGNFGPSDREGGNGLDYRSAGDPRVQISATSRLGQDGSTQVFTILGYANGAAPTTLVSGVTARMIEAEAALRSGNIEAWLGRLNEARANTAVRTLRGISTAANVLPPLTDPGTEASRVALTFRERAFWFYLTATRVGDLRRLQRQYGYAANAVWPTGAYFKGGTYGTDVTLTPSFAERNNTAFTGCADRNP</sequence>
<dbReference type="Proteomes" id="UP000002209">
    <property type="component" value="Chromosome"/>
</dbReference>
<evidence type="ECO:0000313" key="2">
    <source>
        <dbReference type="Proteomes" id="UP000002209"/>
    </source>
</evidence>
<dbReference type="KEGG" id="gau:GAU_1497"/>
<dbReference type="EMBL" id="AP009153">
    <property type="protein sequence ID" value="BAH38539.1"/>
    <property type="molecule type" value="Genomic_DNA"/>
</dbReference>
<dbReference type="AlphaFoldDB" id="C1A8H9"/>
<name>C1A8H9_GEMAT</name>
<protein>
    <recommendedName>
        <fullName evidence="3">RagB/SusD family nutrient uptake outer membrane protein</fullName>
    </recommendedName>
</protein>
<dbReference type="Gene3D" id="1.25.40.390">
    <property type="match status" value="1"/>
</dbReference>
<gene>
    <name evidence="1" type="ordered locus">GAU_1497</name>
</gene>
<evidence type="ECO:0008006" key="3">
    <source>
        <dbReference type="Google" id="ProtNLM"/>
    </source>
</evidence>
<proteinExistence type="predicted"/>
<dbReference type="HOGENOM" id="CLU_577169_0_0_0"/>
<dbReference type="STRING" id="379066.GAU_1497"/>
<reference evidence="2" key="1">
    <citation type="submission" date="2006-03" db="EMBL/GenBank/DDBJ databases">
        <title>Complete genome sequence of Gemmatimonas aurantiaca T-27 that represents a novel phylum Gemmatimonadetes.</title>
        <authorList>
            <person name="Takasaki K."/>
            <person name="Ichikawa N."/>
            <person name="Miura H."/>
            <person name="Matsushita S."/>
            <person name="Watanabe Y."/>
            <person name="Oguchi A."/>
            <person name="Ankai A."/>
            <person name="Yashiro I."/>
            <person name="Takahashi M."/>
            <person name="Terui Y."/>
            <person name="Fukui S."/>
            <person name="Yokoyama H."/>
            <person name="Tanikawa S."/>
            <person name="Hanada S."/>
            <person name="Kamagata Y."/>
            <person name="Fujita N."/>
        </authorList>
    </citation>
    <scope>NUCLEOTIDE SEQUENCE [LARGE SCALE GENOMIC DNA]</scope>
    <source>
        <strain evidence="2">T-27 / DSM 14586 / JCM 11422 / NBRC 100505</strain>
    </source>
</reference>
<organism evidence="1 2">
    <name type="scientific">Gemmatimonas aurantiaca (strain DSM 14586 / JCM 11422 / NBRC 100505 / T-27)</name>
    <dbReference type="NCBI Taxonomy" id="379066"/>
    <lineage>
        <taxon>Bacteria</taxon>
        <taxon>Pseudomonadati</taxon>
        <taxon>Gemmatimonadota</taxon>
        <taxon>Gemmatimonadia</taxon>
        <taxon>Gemmatimonadales</taxon>
        <taxon>Gemmatimonadaceae</taxon>
        <taxon>Gemmatimonas</taxon>
    </lineage>
</organism>
<keyword evidence="2" id="KW-1185">Reference proteome</keyword>
<evidence type="ECO:0000313" key="1">
    <source>
        <dbReference type="EMBL" id="BAH38539.1"/>
    </source>
</evidence>